<dbReference type="AlphaFoldDB" id="A0A1W0WL94"/>
<dbReference type="GO" id="GO:0051537">
    <property type="term" value="F:2 iron, 2 sulfur cluster binding"/>
    <property type="evidence" value="ECO:0007669"/>
    <property type="project" value="UniProtKB-KW"/>
</dbReference>
<accession>A0A1W0WL94</accession>
<dbReference type="PROSITE" id="PS51296">
    <property type="entry name" value="RIESKE"/>
    <property type="match status" value="1"/>
</dbReference>
<evidence type="ECO:0000256" key="4">
    <source>
        <dbReference type="ARBA" id="ARBA00023014"/>
    </source>
</evidence>
<feature type="region of interest" description="Disordered" evidence="5">
    <location>
        <begin position="57"/>
        <end position="94"/>
    </location>
</feature>
<dbReference type="Gene3D" id="2.102.10.10">
    <property type="entry name" value="Rieske [2Fe-2S] iron-sulphur domain"/>
    <property type="match status" value="1"/>
</dbReference>
<dbReference type="InterPro" id="IPR017941">
    <property type="entry name" value="Rieske_2Fe-2S"/>
</dbReference>
<evidence type="ECO:0000256" key="6">
    <source>
        <dbReference type="SAM" id="Phobius"/>
    </source>
</evidence>
<reference evidence="9" key="1">
    <citation type="submission" date="2017-01" db="EMBL/GenBank/DDBJ databases">
        <title>Comparative genomics of anhydrobiosis in the tardigrade Hypsibius dujardini.</title>
        <authorList>
            <person name="Yoshida Y."/>
            <person name="Koutsovoulos G."/>
            <person name="Laetsch D."/>
            <person name="Stevens L."/>
            <person name="Kumar S."/>
            <person name="Horikawa D."/>
            <person name="Ishino K."/>
            <person name="Komine S."/>
            <person name="Tomita M."/>
            <person name="Blaxter M."/>
            <person name="Arakawa K."/>
        </authorList>
    </citation>
    <scope>NUCLEOTIDE SEQUENCE [LARGE SCALE GENOMIC DNA]</scope>
    <source>
        <strain evidence="9">Z151</strain>
    </source>
</reference>
<keyword evidence="1" id="KW-0001">2Fe-2S</keyword>
<evidence type="ECO:0000313" key="8">
    <source>
        <dbReference type="EMBL" id="OQV15949.1"/>
    </source>
</evidence>
<keyword evidence="2" id="KW-0479">Metal-binding</keyword>
<comment type="caution">
    <text evidence="8">The sequence shown here is derived from an EMBL/GenBank/DDBJ whole genome shotgun (WGS) entry which is preliminary data.</text>
</comment>
<evidence type="ECO:0000256" key="2">
    <source>
        <dbReference type="ARBA" id="ARBA00022723"/>
    </source>
</evidence>
<keyword evidence="9" id="KW-1185">Reference proteome</keyword>
<keyword evidence="6" id="KW-1133">Transmembrane helix</keyword>
<keyword evidence="6" id="KW-0812">Transmembrane</keyword>
<gene>
    <name evidence="8" type="ORF">BV898_09871</name>
</gene>
<keyword evidence="6" id="KW-0472">Membrane</keyword>
<evidence type="ECO:0000256" key="1">
    <source>
        <dbReference type="ARBA" id="ARBA00022714"/>
    </source>
</evidence>
<evidence type="ECO:0000259" key="7">
    <source>
        <dbReference type="PROSITE" id="PS51296"/>
    </source>
</evidence>
<organism evidence="8 9">
    <name type="scientific">Hypsibius exemplaris</name>
    <name type="common">Freshwater tardigrade</name>
    <dbReference type="NCBI Taxonomy" id="2072580"/>
    <lineage>
        <taxon>Eukaryota</taxon>
        <taxon>Metazoa</taxon>
        <taxon>Ecdysozoa</taxon>
        <taxon>Tardigrada</taxon>
        <taxon>Eutardigrada</taxon>
        <taxon>Parachela</taxon>
        <taxon>Hypsibioidea</taxon>
        <taxon>Hypsibiidae</taxon>
        <taxon>Hypsibius</taxon>
    </lineage>
</organism>
<feature type="transmembrane region" description="Helical" evidence="6">
    <location>
        <begin position="12"/>
        <end position="36"/>
    </location>
</feature>
<dbReference type="EMBL" id="MTYJ01000080">
    <property type="protein sequence ID" value="OQV15949.1"/>
    <property type="molecule type" value="Genomic_DNA"/>
</dbReference>
<sequence>MRLDSRMDRPTDGWMMVLLLGRILLGEIFGFIMASFRLKDPAPVEVARAPSLPDIPRIISRKTPRPQTSLPSSPVKRKIFRGSDHESDRSAETTDDSFAVEEDLLAEGKFLWWSIVGVRLADFNDWQLKLRNVNRFSTQLCGLLKSSPYFERMSDAERDEVKAVLNPNADLFESIAEHFEAEMNGQVKVDKQIVKLNAMEIGLLRYGNKIHAVQNVCPHQAGPLAMGDIEEVNGRVCITCPWHHWKFDLHTGAPWQPYRTDKSASVFPVVITDDGIRVGFPHYNPSLFKANSEF</sequence>
<evidence type="ECO:0000313" key="9">
    <source>
        <dbReference type="Proteomes" id="UP000192578"/>
    </source>
</evidence>
<keyword evidence="4" id="KW-0411">Iron-sulfur</keyword>
<dbReference type="GO" id="GO:0046872">
    <property type="term" value="F:metal ion binding"/>
    <property type="evidence" value="ECO:0007669"/>
    <property type="project" value="UniProtKB-KW"/>
</dbReference>
<dbReference type="PANTHER" id="PTHR21496">
    <property type="entry name" value="FERREDOXIN-RELATED"/>
    <property type="match status" value="1"/>
</dbReference>
<evidence type="ECO:0000256" key="5">
    <source>
        <dbReference type="SAM" id="MobiDB-lite"/>
    </source>
</evidence>
<dbReference type="OrthoDB" id="426882at2759"/>
<dbReference type="PANTHER" id="PTHR21496:SF25">
    <property type="entry name" value="RIESKE DOMAIN-CONTAINING PROTEIN"/>
    <property type="match status" value="1"/>
</dbReference>
<dbReference type="InterPro" id="IPR036922">
    <property type="entry name" value="Rieske_2Fe-2S_sf"/>
</dbReference>
<keyword evidence="3" id="KW-0408">Iron</keyword>
<dbReference type="SUPFAM" id="SSF50022">
    <property type="entry name" value="ISP domain"/>
    <property type="match status" value="1"/>
</dbReference>
<dbReference type="Pfam" id="PF22543">
    <property type="entry name" value="Rieske_4"/>
    <property type="match status" value="1"/>
</dbReference>
<feature type="domain" description="Rieske" evidence="7">
    <location>
        <begin position="174"/>
        <end position="278"/>
    </location>
</feature>
<protein>
    <recommendedName>
        <fullName evidence="7">Rieske domain-containing protein</fullName>
    </recommendedName>
</protein>
<feature type="compositionally biased region" description="Basic and acidic residues" evidence="5">
    <location>
        <begin position="81"/>
        <end position="92"/>
    </location>
</feature>
<dbReference type="InterPro" id="IPR054716">
    <property type="entry name" value="Sol_Rieske_ferrdox_dom"/>
</dbReference>
<name>A0A1W0WL94_HYPEX</name>
<evidence type="ECO:0000256" key="3">
    <source>
        <dbReference type="ARBA" id="ARBA00023004"/>
    </source>
</evidence>
<proteinExistence type="predicted"/>
<dbReference type="Proteomes" id="UP000192578">
    <property type="component" value="Unassembled WGS sequence"/>
</dbReference>